<comment type="similarity">
    <text evidence="1">Belongs to the ice-binding protein family.</text>
</comment>
<accession>A0A1W6JGQ5</accession>
<feature type="signal peptide" evidence="3">
    <location>
        <begin position="1"/>
        <end position="26"/>
    </location>
</feature>
<evidence type="ECO:0000256" key="3">
    <source>
        <dbReference type="SAM" id="SignalP"/>
    </source>
</evidence>
<evidence type="ECO:0000256" key="1">
    <source>
        <dbReference type="ARBA" id="ARBA00005445"/>
    </source>
</evidence>
<protein>
    <submittedName>
        <fullName evidence="4">Ice-binding protein isoform 11</fullName>
    </submittedName>
</protein>
<dbReference type="EMBL" id="KY314794">
    <property type="protein sequence ID" value="ARM65353.1"/>
    <property type="molecule type" value="Genomic_DNA"/>
</dbReference>
<sequence>MPFKSAAMVWLAPIVLLLATSSPCSAGIIGRKLLNKGVPTGNDFVDLGAASEFTVLAATRVTNSGVSPVGGFLGVSPGTDVADPNYEIEYNISDGPEGPLPSKYAHDAAALAYTEAKGRTLGVETIPQVNMGGKTYYPGLYKTADALEISSGSLTLDGGGDADGVFIFQMETTFLMNTGRQMILTNNAQARNIFWVVGTSATFEANTQAYGTFLAHQSISALTGATFTGRLLAINAAVTMLANTVDQP</sequence>
<proteinExistence type="inferred from homology"/>
<dbReference type="Pfam" id="PF11999">
    <property type="entry name" value="Ice_binding"/>
    <property type="match status" value="1"/>
</dbReference>
<evidence type="ECO:0000313" key="4">
    <source>
        <dbReference type="EMBL" id="ARM65353.1"/>
    </source>
</evidence>
<organism evidence="4">
    <name type="scientific">Chlamydomonas sp. ICE-MDV</name>
    <dbReference type="NCBI Taxonomy" id="1983280"/>
    <lineage>
        <taxon>Eukaryota</taxon>
        <taxon>Viridiplantae</taxon>
        <taxon>Chlorophyta</taxon>
        <taxon>core chlorophytes</taxon>
        <taxon>Chlorophyceae</taxon>
        <taxon>CS clade</taxon>
        <taxon>Chlamydomonadales</taxon>
        <taxon>Chlamydomonadaceae</taxon>
        <taxon>Chlamydomonas</taxon>
    </lineage>
</organism>
<dbReference type="InterPro" id="IPR021884">
    <property type="entry name" value="Ice-bd_prot"/>
</dbReference>
<keyword evidence="2 3" id="KW-0732">Signal</keyword>
<evidence type="ECO:0000256" key="2">
    <source>
        <dbReference type="ARBA" id="ARBA00022729"/>
    </source>
</evidence>
<dbReference type="AlphaFoldDB" id="A0A1W6JGQ5"/>
<feature type="chain" id="PRO_5012868222" evidence="3">
    <location>
        <begin position="27"/>
        <end position="248"/>
    </location>
</feature>
<name>A0A1W6JGQ5_9CHLO</name>
<reference evidence="4" key="1">
    <citation type="journal article" date="2017" name="J. Phycol.">
        <title>Multiple ice-binding proteins of probable prokaryotic origin in an antarctic lake alga, Chlamydomonas sp. ICE-MDV (chlorophyceae).</title>
        <authorList>
            <person name="Raymond J."/>
        </authorList>
    </citation>
    <scope>NUCLEOTIDE SEQUENCE</scope>
</reference>